<dbReference type="Proteomes" id="UP000321129">
    <property type="component" value="Unassembled WGS sequence"/>
</dbReference>
<evidence type="ECO:0000256" key="2">
    <source>
        <dbReference type="ARBA" id="ARBA00022723"/>
    </source>
</evidence>
<dbReference type="InterPro" id="IPR036909">
    <property type="entry name" value="Cyt_c-like_dom_sf"/>
</dbReference>
<evidence type="ECO:0000256" key="4">
    <source>
        <dbReference type="PROSITE-ProRule" id="PRU00433"/>
    </source>
</evidence>
<keyword evidence="3 4" id="KW-0408">Iron</keyword>
<sequence>MTMRNSYLAAAVKVAIAGVAACLAGCGSSASDQPGDAAQSQPAATEFAFDGATSDNRAAIQAHGERLSHVLGCRGCHTPTLEGANFGDFEPPFDGIYASNLTRILPDMSDEQLERLLRTGVHPTRGDLWVMPSETFQRLSAADMTALIAHLRTIKPSGKATPAPVLSDAAKGMIAAGVLKTAAKSVADYKASEPVDLGERHAFGRYVARNTCAECHGGDLTGIKDFTPDLTIASTYSAEQLTRLLTTGEGRPGSKLGLMAVVGKDHFSYLTPRERSAVIAYVKARADLPQ</sequence>
<dbReference type="Gene3D" id="1.10.760.10">
    <property type="entry name" value="Cytochrome c-like domain"/>
    <property type="match status" value="2"/>
</dbReference>
<gene>
    <name evidence="7" type="ORF">FSZ31_04605</name>
</gene>
<accession>A0A5C6UPE3</accession>
<evidence type="ECO:0000313" key="7">
    <source>
        <dbReference type="EMBL" id="TXC74006.1"/>
    </source>
</evidence>
<evidence type="ECO:0000256" key="3">
    <source>
        <dbReference type="ARBA" id="ARBA00023004"/>
    </source>
</evidence>
<evidence type="ECO:0000259" key="6">
    <source>
        <dbReference type="PROSITE" id="PS51007"/>
    </source>
</evidence>
<evidence type="ECO:0000256" key="5">
    <source>
        <dbReference type="SAM" id="SignalP"/>
    </source>
</evidence>
<keyword evidence="5" id="KW-0732">Signal</keyword>
<dbReference type="InterPro" id="IPR009056">
    <property type="entry name" value="Cyt_c-like_dom"/>
</dbReference>
<reference evidence="7 8" key="1">
    <citation type="submission" date="2019-08" db="EMBL/GenBank/DDBJ databases">
        <title>Sphingorhabdus soil sp. nov., isolated from arctic soil.</title>
        <authorList>
            <person name="Liu Y."/>
        </authorList>
    </citation>
    <scope>NUCLEOTIDE SEQUENCE [LARGE SCALE GENOMIC DNA]</scope>
    <source>
        <strain evidence="7 8">D-2Q-5-6</strain>
    </source>
</reference>
<name>A0A5C6UPE3_9SPHN</name>
<dbReference type="GO" id="GO:0046872">
    <property type="term" value="F:metal ion binding"/>
    <property type="evidence" value="ECO:0007669"/>
    <property type="project" value="UniProtKB-KW"/>
</dbReference>
<keyword evidence="8" id="KW-1185">Reference proteome</keyword>
<feature type="signal peptide" evidence="5">
    <location>
        <begin position="1"/>
        <end position="24"/>
    </location>
</feature>
<dbReference type="Pfam" id="PF00034">
    <property type="entry name" value="Cytochrom_C"/>
    <property type="match status" value="2"/>
</dbReference>
<dbReference type="GO" id="GO:0020037">
    <property type="term" value="F:heme binding"/>
    <property type="evidence" value="ECO:0007669"/>
    <property type="project" value="InterPro"/>
</dbReference>
<dbReference type="GO" id="GO:0009055">
    <property type="term" value="F:electron transfer activity"/>
    <property type="evidence" value="ECO:0007669"/>
    <property type="project" value="InterPro"/>
</dbReference>
<dbReference type="PANTHER" id="PTHR35008">
    <property type="entry name" value="BLL4482 PROTEIN-RELATED"/>
    <property type="match status" value="1"/>
</dbReference>
<dbReference type="SUPFAM" id="SSF46626">
    <property type="entry name" value="Cytochrome c"/>
    <property type="match status" value="2"/>
</dbReference>
<evidence type="ECO:0000256" key="1">
    <source>
        <dbReference type="ARBA" id="ARBA00022617"/>
    </source>
</evidence>
<comment type="caution">
    <text evidence="7">The sequence shown here is derived from an EMBL/GenBank/DDBJ whole genome shotgun (WGS) entry which is preliminary data.</text>
</comment>
<dbReference type="PROSITE" id="PS51007">
    <property type="entry name" value="CYTC"/>
    <property type="match status" value="2"/>
</dbReference>
<protein>
    <submittedName>
        <fullName evidence="7">Cytochrome c</fullName>
    </submittedName>
</protein>
<feature type="chain" id="PRO_5023121504" evidence="5">
    <location>
        <begin position="25"/>
        <end position="290"/>
    </location>
</feature>
<dbReference type="InterPro" id="IPR051459">
    <property type="entry name" value="Cytochrome_c-type_DH"/>
</dbReference>
<organism evidence="7 8">
    <name type="scientific">Flavisphingopyxis soli</name>
    <dbReference type="NCBI Taxonomy" id="2601267"/>
    <lineage>
        <taxon>Bacteria</taxon>
        <taxon>Pseudomonadati</taxon>
        <taxon>Pseudomonadota</taxon>
        <taxon>Alphaproteobacteria</taxon>
        <taxon>Sphingomonadales</taxon>
        <taxon>Sphingopyxidaceae</taxon>
        <taxon>Flavisphingopyxis</taxon>
    </lineage>
</organism>
<evidence type="ECO:0000313" key="8">
    <source>
        <dbReference type="Proteomes" id="UP000321129"/>
    </source>
</evidence>
<dbReference type="AlphaFoldDB" id="A0A5C6UPE3"/>
<proteinExistence type="predicted"/>
<keyword evidence="2 4" id="KW-0479">Metal-binding</keyword>
<keyword evidence="1 4" id="KW-0349">Heme</keyword>
<dbReference type="PANTHER" id="PTHR35008:SF8">
    <property type="entry name" value="ALCOHOL DEHYDROGENASE CYTOCHROME C SUBUNIT"/>
    <property type="match status" value="1"/>
</dbReference>
<feature type="domain" description="Cytochrome c" evidence="6">
    <location>
        <begin position="59"/>
        <end position="155"/>
    </location>
</feature>
<feature type="domain" description="Cytochrome c" evidence="6">
    <location>
        <begin position="199"/>
        <end position="286"/>
    </location>
</feature>
<dbReference type="EMBL" id="VOPY01000001">
    <property type="protein sequence ID" value="TXC74006.1"/>
    <property type="molecule type" value="Genomic_DNA"/>
</dbReference>